<comment type="subcellular location">
    <subcellularLocation>
        <location evidence="1">Membrane</location>
        <topology evidence="1">Multi-pass membrane protein</topology>
    </subcellularLocation>
</comment>
<feature type="transmembrane region" description="Helical" evidence="5">
    <location>
        <begin position="309"/>
        <end position="337"/>
    </location>
</feature>
<dbReference type="InterPro" id="IPR051533">
    <property type="entry name" value="WaaL-like"/>
</dbReference>
<dbReference type="GO" id="GO:0016020">
    <property type="term" value="C:membrane"/>
    <property type="evidence" value="ECO:0007669"/>
    <property type="project" value="UniProtKB-SubCell"/>
</dbReference>
<evidence type="ECO:0000256" key="5">
    <source>
        <dbReference type="SAM" id="Phobius"/>
    </source>
</evidence>
<dbReference type="InterPro" id="IPR007016">
    <property type="entry name" value="O-antigen_ligase-rel_domated"/>
</dbReference>
<dbReference type="STRING" id="1618566.UR35_C0001G0169"/>
<dbReference type="Proteomes" id="UP000034778">
    <property type="component" value="Unassembled WGS sequence"/>
</dbReference>
<dbReference type="PANTHER" id="PTHR37422:SF13">
    <property type="entry name" value="LIPOPOLYSACCHARIDE BIOSYNTHESIS PROTEIN PA4999-RELATED"/>
    <property type="match status" value="1"/>
</dbReference>
<feature type="transmembrane region" description="Helical" evidence="5">
    <location>
        <begin position="23"/>
        <end position="40"/>
    </location>
</feature>
<feature type="domain" description="O-antigen ligase-related" evidence="6">
    <location>
        <begin position="172"/>
        <end position="293"/>
    </location>
</feature>
<feature type="transmembrane region" description="Helical" evidence="5">
    <location>
        <begin position="52"/>
        <end position="69"/>
    </location>
</feature>
<evidence type="ECO:0000313" key="7">
    <source>
        <dbReference type="EMBL" id="KKP45572.1"/>
    </source>
</evidence>
<feature type="transmembrane region" description="Helical" evidence="5">
    <location>
        <begin position="171"/>
        <end position="194"/>
    </location>
</feature>
<sequence length="346" mass="39709">MDKIIFTAILIVFPFGQLVKWNGINLFDVLVLILAVLTFFKKAKYPKWYRYFIYFILAGLFSLVVNYKLTEIKSVLYLVRLLSYSYVAIYVANFVKKKLAISYWLLAVSVAGATFGWLQYLFLPDVRFLKFFGWDDHLYRMVGTFFDPTYLALIILLGIIIAVFTKKTKTFYFLLISLAFTYSRATYLALGLFLVYKRKFLAILVFVITVFLLPKMLSEGTNFGRVVSNQNKILNYVETIKVVKKSPAIGVGFNNFCLARENVDPDSHSCFGSDSSLLLILATTGVVGFILFLNFVLHLPNSSVLISSFLLVLVHSMFANSLFYPHIMFWLFSLVGLESEVDRKQR</sequence>
<evidence type="ECO:0000256" key="3">
    <source>
        <dbReference type="ARBA" id="ARBA00022989"/>
    </source>
</evidence>
<feature type="transmembrane region" description="Helical" evidence="5">
    <location>
        <begin position="142"/>
        <end position="164"/>
    </location>
</feature>
<feature type="transmembrane region" description="Helical" evidence="5">
    <location>
        <begin position="102"/>
        <end position="122"/>
    </location>
</feature>
<accession>A0A0G0CQD3</accession>
<dbReference type="PANTHER" id="PTHR37422">
    <property type="entry name" value="TEICHURONIC ACID BIOSYNTHESIS PROTEIN TUAE"/>
    <property type="match status" value="1"/>
</dbReference>
<feature type="transmembrane region" description="Helical" evidence="5">
    <location>
        <begin position="75"/>
        <end position="95"/>
    </location>
</feature>
<feature type="transmembrane region" description="Helical" evidence="5">
    <location>
        <begin position="277"/>
        <end position="297"/>
    </location>
</feature>
<dbReference type="EMBL" id="LBOW01000001">
    <property type="protein sequence ID" value="KKP45572.1"/>
    <property type="molecule type" value="Genomic_DNA"/>
</dbReference>
<evidence type="ECO:0000313" key="8">
    <source>
        <dbReference type="Proteomes" id="UP000034778"/>
    </source>
</evidence>
<gene>
    <name evidence="7" type="ORF">UR35_C0001G0169</name>
</gene>
<protein>
    <recommendedName>
        <fullName evidence="6">O-antigen ligase-related domain-containing protein</fullName>
    </recommendedName>
</protein>
<keyword evidence="2 5" id="KW-0812">Transmembrane</keyword>
<proteinExistence type="predicted"/>
<evidence type="ECO:0000256" key="4">
    <source>
        <dbReference type="ARBA" id="ARBA00023136"/>
    </source>
</evidence>
<evidence type="ECO:0000256" key="1">
    <source>
        <dbReference type="ARBA" id="ARBA00004141"/>
    </source>
</evidence>
<dbReference type="AlphaFoldDB" id="A0A0G0CQD3"/>
<feature type="transmembrane region" description="Helical" evidence="5">
    <location>
        <begin position="200"/>
        <end position="217"/>
    </location>
</feature>
<name>A0A0G0CQD3_9BACT</name>
<organism evidence="7 8">
    <name type="scientific">Candidatus Woesebacteria bacterium GW2011_GWB1_33_22</name>
    <dbReference type="NCBI Taxonomy" id="1618566"/>
    <lineage>
        <taxon>Bacteria</taxon>
        <taxon>Candidatus Woeseibacteriota</taxon>
    </lineage>
</organism>
<evidence type="ECO:0000259" key="6">
    <source>
        <dbReference type="Pfam" id="PF04932"/>
    </source>
</evidence>
<comment type="caution">
    <text evidence="7">The sequence shown here is derived from an EMBL/GenBank/DDBJ whole genome shotgun (WGS) entry which is preliminary data.</text>
</comment>
<keyword evidence="3 5" id="KW-1133">Transmembrane helix</keyword>
<dbReference type="Pfam" id="PF04932">
    <property type="entry name" value="Wzy_C"/>
    <property type="match status" value="1"/>
</dbReference>
<reference evidence="7 8" key="1">
    <citation type="journal article" date="2015" name="Nature">
        <title>rRNA introns, odd ribosomes, and small enigmatic genomes across a large radiation of phyla.</title>
        <authorList>
            <person name="Brown C.T."/>
            <person name="Hug L.A."/>
            <person name="Thomas B.C."/>
            <person name="Sharon I."/>
            <person name="Castelle C.J."/>
            <person name="Singh A."/>
            <person name="Wilkins M.J."/>
            <person name="Williams K.H."/>
            <person name="Banfield J.F."/>
        </authorList>
    </citation>
    <scope>NUCLEOTIDE SEQUENCE [LARGE SCALE GENOMIC DNA]</scope>
</reference>
<keyword evidence="4 5" id="KW-0472">Membrane</keyword>
<evidence type="ECO:0000256" key="2">
    <source>
        <dbReference type="ARBA" id="ARBA00022692"/>
    </source>
</evidence>